<gene>
    <name evidence="2" type="ORF">Tco_1018678</name>
</gene>
<dbReference type="PANTHER" id="PTHR31286:SF99">
    <property type="entry name" value="DUF4283 DOMAIN-CONTAINING PROTEIN"/>
    <property type="match status" value="1"/>
</dbReference>
<name>A0ABQ5FV14_9ASTR</name>
<dbReference type="EMBL" id="BQNB010017785">
    <property type="protein sequence ID" value="GJT67198.1"/>
    <property type="molecule type" value="Genomic_DNA"/>
</dbReference>
<comment type="caution">
    <text evidence="2">The sequence shown here is derived from an EMBL/GenBank/DDBJ whole genome shotgun (WGS) entry which is preliminary data.</text>
</comment>
<keyword evidence="2" id="KW-0548">Nucleotidyltransferase</keyword>
<feature type="region of interest" description="Disordered" evidence="1">
    <location>
        <begin position="172"/>
        <end position="194"/>
    </location>
</feature>
<organism evidence="2 3">
    <name type="scientific">Tanacetum coccineum</name>
    <dbReference type="NCBI Taxonomy" id="301880"/>
    <lineage>
        <taxon>Eukaryota</taxon>
        <taxon>Viridiplantae</taxon>
        <taxon>Streptophyta</taxon>
        <taxon>Embryophyta</taxon>
        <taxon>Tracheophyta</taxon>
        <taxon>Spermatophyta</taxon>
        <taxon>Magnoliopsida</taxon>
        <taxon>eudicotyledons</taxon>
        <taxon>Gunneridae</taxon>
        <taxon>Pentapetalae</taxon>
        <taxon>asterids</taxon>
        <taxon>campanulids</taxon>
        <taxon>Asterales</taxon>
        <taxon>Asteraceae</taxon>
        <taxon>Asteroideae</taxon>
        <taxon>Anthemideae</taxon>
        <taxon>Anthemidinae</taxon>
        <taxon>Tanacetum</taxon>
    </lineage>
</organism>
<dbReference type="InterPro" id="IPR040256">
    <property type="entry name" value="At4g02000-like"/>
</dbReference>
<dbReference type="GO" id="GO:0003964">
    <property type="term" value="F:RNA-directed DNA polymerase activity"/>
    <property type="evidence" value="ECO:0007669"/>
    <property type="project" value="UniProtKB-KW"/>
</dbReference>
<dbReference type="PANTHER" id="PTHR31286">
    <property type="entry name" value="GLYCINE-RICH CELL WALL STRUCTURAL PROTEIN 1.8-LIKE"/>
    <property type="match status" value="1"/>
</dbReference>
<sequence length="275" mass="30860">MEKVLESGPWLVLLVPLILNIWSLNAKLIKEEICLAPVWVKLHNIPILAYSEGKCTYARVFIKMKSDMELLDSVVVVVPFTNGKGHSLETIEVEYEWKPPRCSTCCIFDHTNDQCPKLVKEVKAFPVTHVDEEGFVTVNRKKGKTKVPPKKQIAGIRLTKPKPNMVYRRVEKGESSNNTSPLVVATTSTPSHDVPNSIKQGNGMELKFFFASLGDDEDDMWINALRNCNAALNIINDSDSEDVDEELVVKEDRRNVVTDNKNKGASTPKDVVTHD</sequence>
<protein>
    <submittedName>
        <fullName evidence="2">Reverse transcriptase domain, reverse transcriptase zinc-binding domain protein</fullName>
    </submittedName>
</protein>
<proteinExistence type="predicted"/>
<evidence type="ECO:0000256" key="1">
    <source>
        <dbReference type="SAM" id="MobiDB-lite"/>
    </source>
</evidence>
<accession>A0ABQ5FV14</accession>
<dbReference type="Proteomes" id="UP001151760">
    <property type="component" value="Unassembled WGS sequence"/>
</dbReference>
<keyword evidence="2" id="KW-0695">RNA-directed DNA polymerase</keyword>
<evidence type="ECO:0000313" key="3">
    <source>
        <dbReference type="Proteomes" id="UP001151760"/>
    </source>
</evidence>
<keyword evidence="3" id="KW-1185">Reference proteome</keyword>
<reference evidence="2" key="1">
    <citation type="journal article" date="2022" name="Int. J. Mol. Sci.">
        <title>Draft Genome of Tanacetum Coccineum: Genomic Comparison of Closely Related Tanacetum-Family Plants.</title>
        <authorList>
            <person name="Yamashiro T."/>
            <person name="Shiraishi A."/>
            <person name="Nakayama K."/>
            <person name="Satake H."/>
        </authorList>
    </citation>
    <scope>NUCLEOTIDE SEQUENCE</scope>
</reference>
<reference evidence="2" key="2">
    <citation type="submission" date="2022-01" db="EMBL/GenBank/DDBJ databases">
        <authorList>
            <person name="Yamashiro T."/>
            <person name="Shiraishi A."/>
            <person name="Satake H."/>
            <person name="Nakayama K."/>
        </authorList>
    </citation>
    <scope>NUCLEOTIDE SEQUENCE</scope>
</reference>
<evidence type="ECO:0000313" key="2">
    <source>
        <dbReference type="EMBL" id="GJT67198.1"/>
    </source>
</evidence>
<feature type="region of interest" description="Disordered" evidence="1">
    <location>
        <begin position="255"/>
        <end position="275"/>
    </location>
</feature>
<keyword evidence="2" id="KW-0808">Transferase</keyword>
<feature type="compositionally biased region" description="Polar residues" evidence="1">
    <location>
        <begin position="175"/>
        <end position="191"/>
    </location>
</feature>